<keyword evidence="8" id="KW-1185">Reference proteome</keyword>
<dbReference type="GeneID" id="119744764"/>
<dbReference type="Proteomes" id="UP000887568">
    <property type="component" value="Unplaced"/>
</dbReference>
<evidence type="ECO:0000256" key="3">
    <source>
        <dbReference type="ARBA" id="ARBA00022989"/>
    </source>
</evidence>
<keyword evidence="2 6" id="KW-0812">Transmembrane</keyword>
<evidence type="ECO:0000313" key="8">
    <source>
        <dbReference type="Proteomes" id="UP000887568"/>
    </source>
</evidence>
<protein>
    <recommendedName>
        <fullName evidence="9">Type-1 angiotensin II receptor-associated protein</fullName>
    </recommendedName>
</protein>
<evidence type="ECO:0000313" key="7">
    <source>
        <dbReference type="EnsemblMetazoa" id="XP_038076808.1"/>
    </source>
</evidence>
<dbReference type="Pfam" id="PF06396">
    <property type="entry name" value="AGTRAP"/>
    <property type="match status" value="1"/>
</dbReference>
<evidence type="ECO:0000256" key="4">
    <source>
        <dbReference type="ARBA" id="ARBA00023136"/>
    </source>
</evidence>
<sequence>MSNPNPLSLNLPIGMDKWVLKIVVATHFLLTVWAQLLNFLPPGYLYMNVIIILTGLWAIAMPESKDSMHMFFIFHIMSILTDIIFLGVFFGPAQLAHCYPSGITGTCSDFRFSAGMAIINLIIKPLSAIFLFMELRRRGGVYTNFPGHPGSSGYENIDQPIPTNQQVEAAQPHQSAMDKPYLPQ</sequence>
<dbReference type="PANTHER" id="PTHR16521">
    <property type="entry name" value="TYPE-1 ANGIOTENSIN II RECEPTOR-ASSOCIATED PROTEIN"/>
    <property type="match status" value="1"/>
</dbReference>
<feature type="transmembrane region" description="Helical" evidence="6">
    <location>
        <begin position="72"/>
        <end position="90"/>
    </location>
</feature>
<dbReference type="AlphaFoldDB" id="A0A914BKJ8"/>
<comment type="subcellular location">
    <subcellularLocation>
        <location evidence="1">Membrane</location>
        <topology evidence="1">Multi-pass membrane protein</topology>
    </subcellularLocation>
</comment>
<dbReference type="GO" id="GO:0005886">
    <property type="term" value="C:plasma membrane"/>
    <property type="evidence" value="ECO:0007669"/>
    <property type="project" value="TreeGrafter"/>
</dbReference>
<proteinExistence type="predicted"/>
<dbReference type="RefSeq" id="XP_038076808.1">
    <property type="nucleotide sequence ID" value="XM_038220880.1"/>
</dbReference>
<dbReference type="SMART" id="SM00805">
    <property type="entry name" value="AGTRAP"/>
    <property type="match status" value="1"/>
</dbReference>
<evidence type="ECO:0000256" key="1">
    <source>
        <dbReference type="ARBA" id="ARBA00004141"/>
    </source>
</evidence>
<dbReference type="InterPro" id="IPR009436">
    <property type="entry name" value="AGTRAP"/>
</dbReference>
<evidence type="ECO:0000256" key="5">
    <source>
        <dbReference type="SAM" id="MobiDB-lite"/>
    </source>
</evidence>
<feature type="transmembrane region" description="Helical" evidence="6">
    <location>
        <begin position="110"/>
        <end position="132"/>
    </location>
</feature>
<name>A0A914BKJ8_PATMI</name>
<accession>A0A914BKJ8</accession>
<dbReference type="OrthoDB" id="8191171at2759"/>
<evidence type="ECO:0000256" key="6">
    <source>
        <dbReference type="SAM" id="Phobius"/>
    </source>
</evidence>
<dbReference type="GO" id="GO:0038166">
    <property type="term" value="P:angiotensin-activated signaling pathway"/>
    <property type="evidence" value="ECO:0007669"/>
    <property type="project" value="InterPro"/>
</dbReference>
<reference evidence="7" key="1">
    <citation type="submission" date="2022-11" db="UniProtKB">
        <authorList>
            <consortium name="EnsemblMetazoa"/>
        </authorList>
    </citation>
    <scope>IDENTIFICATION</scope>
</reference>
<dbReference type="OMA" id="IMNGWAV"/>
<dbReference type="PANTHER" id="PTHR16521:SF3">
    <property type="entry name" value="TYPE-1 ANGIOTENSIN II RECEPTOR-ASSOCIATED PROTEIN"/>
    <property type="match status" value="1"/>
</dbReference>
<dbReference type="EnsemblMetazoa" id="XM_038220880.1">
    <property type="protein sequence ID" value="XP_038076808.1"/>
    <property type="gene ID" value="LOC119744764"/>
</dbReference>
<organism evidence="7 8">
    <name type="scientific">Patiria miniata</name>
    <name type="common">Bat star</name>
    <name type="synonym">Asterina miniata</name>
    <dbReference type="NCBI Taxonomy" id="46514"/>
    <lineage>
        <taxon>Eukaryota</taxon>
        <taxon>Metazoa</taxon>
        <taxon>Echinodermata</taxon>
        <taxon>Eleutherozoa</taxon>
        <taxon>Asterozoa</taxon>
        <taxon>Asteroidea</taxon>
        <taxon>Valvatacea</taxon>
        <taxon>Valvatida</taxon>
        <taxon>Asterinidae</taxon>
        <taxon>Patiria</taxon>
    </lineage>
</organism>
<feature type="region of interest" description="Disordered" evidence="5">
    <location>
        <begin position="156"/>
        <end position="184"/>
    </location>
</feature>
<feature type="transmembrane region" description="Helical" evidence="6">
    <location>
        <begin position="43"/>
        <end position="60"/>
    </location>
</feature>
<evidence type="ECO:0000256" key="2">
    <source>
        <dbReference type="ARBA" id="ARBA00022692"/>
    </source>
</evidence>
<feature type="compositionally biased region" description="Polar residues" evidence="5">
    <location>
        <begin position="161"/>
        <end position="174"/>
    </location>
</feature>
<keyword evidence="4 6" id="KW-0472">Membrane</keyword>
<keyword evidence="3 6" id="KW-1133">Transmembrane helix</keyword>
<evidence type="ECO:0008006" key="9">
    <source>
        <dbReference type="Google" id="ProtNLM"/>
    </source>
</evidence>